<accession>A0A1L8W799</accession>
<keyword evidence="2" id="KW-1185">Reference proteome</keyword>
<dbReference type="AlphaFoldDB" id="A0A1L8W799"/>
<protein>
    <submittedName>
        <fullName evidence="1">Uncharacterized protein</fullName>
    </submittedName>
</protein>
<dbReference type="Proteomes" id="UP000182152">
    <property type="component" value="Unassembled WGS sequence"/>
</dbReference>
<dbReference type="EMBL" id="JXLB01000043">
    <property type="protein sequence ID" value="OJG76927.1"/>
    <property type="molecule type" value="Genomic_DNA"/>
</dbReference>
<name>A0A1L8W799_9ENTE</name>
<dbReference type="STRING" id="150033.RV14_GL001760"/>
<evidence type="ECO:0000313" key="1">
    <source>
        <dbReference type="EMBL" id="OJG76927.1"/>
    </source>
</evidence>
<organism evidence="1 2">
    <name type="scientific">Enterococcus ratti</name>
    <dbReference type="NCBI Taxonomy" id="150033"/>
    <lineage>
        <taxon>Bacteria</taxon>
        <taxon>Bacillati</taxon>
        <taxon>Bacillota</taxon>
        <taxon>Bacilli</taxon>
        <taxon>Lactobacillales</taxon>
        <taxon>Enterococcaceae</taxon>
        <taxon>Enterococcus</taxon>
    </lineage>
</organism>
<evidence type="ECO:0000313" key="2">
    <source>
        <dbReference type="Proteomes" id="UP000182152"/>
    </source>
</evidence>
<sequence>MAGQLNMPLRSLDRALSTLKQEHKVFYHVKKGRGGGLLLASVRVLVASLIQANKEEKEAFIQGIIAQFKLTIDEWTSTIQQLIPEKEAQEIRLFEVDTG</sequence>
<proteinExistence type="predicted"/>
<gene>
    <name evidence="1" type="ORF">RV14_GL001760</name>
</gene>
<comment type="caution">
    <text evidence="1">The sequence shown here is derived from an EMBL/GenBank/DDBJ whole genome shotgun (WGS) entry which is preliminary data.</text>
</comment>
<reference evidence="1 2" key="1">
    <citation type="submission" date="2014-12" db="EMBL/GenBank/DDBJ databases">
        <title>Draft genome sequences of 29 type strains of Enterococci.</title>
        <authorList>
            <person name="Zhong Z."/>
            <person name="Sun Z."/>
            <person name="Liu W."/>
            <person name="Zhang W."/>
            <person name="Zhang H."/>
        </authorList>
    </citation>
    <scope>NUCLEOTIDE SEQUENCE [LARGE SCALE GENOMIC DNA]</scope>
    <source>
        <strain evidence="1 2">DSM 15687</strain>
    </source>
</reference>